<feature type="region of interest" description="Disordered" evidence="1">
    <location>
        <begin position="291"/>
        <end position="344"/>
    </location>
</feature>
<name>A0A6C0BWU3_9ZZZZ</name>
<feature type="compositionally biased region" description="Acidic residues" evidence="1">
    <location>
        <begin position="148"/>
        <end position="179"/>
    </location>
</feature>
<feature type="region of interest" description="Disordered" evidence="1">
    <location>
        <begin position="110"/>
        <end position="247"/>
    </location>
</feature>
<evidence type="ECO:0000256" key="1">
    <source>
        <dbReference type="SAM" id="MobiDB-lite"/>
    </source>
</evidence>
<evidence type="ECO:0000313" key="2">
    <source>
        <dbReference type="EMBL" id="QHS96915.1"/>
    </source>
</evidence>
<accession>A0A6C0BWU3</accession>
<dbReference type="AlphaFoldDB" id="A0A6C0BWU3"/>
<feature type="compositionally biased region" description="Basic residues" evidence="1">
    <location>
        <begin position="298"/>
        <end position="318"/>
    </location>
</feature>
<dbReference type="EMBL" id="MN739281">
    <property type="protein sequence ID" value="QHS96915.1"/>
    <property type="molecule type" value="Genomic_DNA"/>
</dbReference>
<feature type="compositionally biased region" description="Basic and acidic residues" evidence="1">
    <location>
        <begin position="110"/>
        <end position="120"/>
    </location>
</feature>
<feature type="compositionally biased region" description="Acidic residues" evidence="1">
    <location>
        <begin position="188"/>
        <end position="204"/>
    </location>
</feature>
<feature type="compositionally biased region" description="Basic residues" evidence="1">
    <location>
        <begin position="121"/>
        <end position="140"/>
    </location>
</feature>
<reference evidence="2" key="1">
    <citation type="journal article" date="2020" name="Nature">
        <title>Giant virus diversity and host interactions through global metagenomics.</title>
        <authorList>
            <person name="Schulz F."/>
            <person name="Roux S."/>
            <person name="Paez-Espino D."/>
            <person name="Jungbluth S."/>
            <person name="Walsh D.A."/>
            <person name="Denef V.J."/>
            <person name="McMahon K.D."/>
            <person name="Konstantinidis K.T."/>
            <person name="Eloe-Fadrosh E.A."/>
            <person name="Kyrpides N.C."/>
            <person name="Woyke T."/>
        </authorList>
    </citation>
    <scope>NUCLEOTIDE SEQUENCE</scope>
    <source>
        <strain evidence="2">GVMAG-M-3300020166-5</strain>
    </source>
</reference>
<sequence>MNPPRPSKKLNLKLSELATSSQSVESLAREVQKNQEKLYNLANSTLSYISQLKSEFKKKTLSSNELANKLSDTMKNITKTLKTKPAKADIDNTLEQLEKVLQGETVIDRDSKTIEDEPKIAKPKTSKPKIAKPKTSKPKIVKPSDVLDASESDASESDASESDVSEPDVSEPDASESDVSESVVSEPDVSEPDASEPDVSEPDVSEPGASESDADEPSKGKNIISQTEGDKKPPSTEQEIDGVENKPGLFARAFTAVNSTIDGLLDKPPQKGGFRYSSEYNNISTKSALTGKSSITAKSKRSTKFLKKTRRPSKRTVKKTPPLNKNTSRKKRPAKKRRRTTSKN</sequence>
<feature type="compositionally biased region" description="Basic residues" evidence="1">
    <location>
        <begin position="327"/>
        <end position="344"/>
    </location>
</feature>
<protein>
    <submittedName>
        <fullName evidence="2">Uncharacterized protein</fullName>
    </submittedName>
</protein>
<organism evidence="2">
    <name type="scientific">viral metagenome</name>
    <dbReference type="NCBI Taxonomy" id="1070528"/>
    <lineage>
        <taxon>unclassified sequences</taxon>
        <taxon>metagenomes</taxon>
        <taxon>organismal metagenomes</taxon>
    </lineage>
</organism>
<proteinExistence type="predicted"/>